<gene>
    <name evidence="2" type="ORF">B1B_05796</name>
</gene>
<evidence type="ECO:0000256" key="1">
    <source>
        <dbReference type="SAM" id="MobiDB-lite"/>
    </source>
</evidence>
<comment type="caution">
    <text evidence="2">The sequence shown here is derived from an EMBL/GenBank/DDBJ whole genome shotgun (WGS) entry which is preliminary data.</text>
</comment>
<sequence>MLDAVVAPPSERAAELGITPGADTQYQEAKFIEGLREREVAPRVSEYVKGNLDKNSLTETEKADPRRAISRRKRKLVERVFGWSKLDRPARQVKLRGLDRVNW</sequence>
<accession>T1CK97</accession>
<evidence type="ECO:0000313" key="2">
    <source>
        <dbReference type="EMBL" id="EQD67829.1"/>
    </source>
</evidence>
<name>T1CK97_9ZZZZ</name>
<reference evidence="2" key="1">
    <citation type="submission" date="2013-08" db="EMBL/GenBank/DDBJ databases">
        <authorList>
            <person name="Mendez C."/>
            <person name="Richter M."/>
            <person name="Ferrer M."/>
            <person name="Sanchez J."/>
        </authorList>
    </citation>
    <scope>NUCLEOTIDE SEQUENCE</scope>
</reference>
<dbReference type="AlphaFoldDB" id="T1CK97"/>
<feature type="non-terminal residue" evidence="2">
    <location>
        <position position="103"/>
    </location>
</feature>
<feature type="region of interest" description="Disordered" evidence="1">
    <location>
        <begin position="1"/>
        <end position="20"/>
    </location>
</feature>
<proteinExistence type="predicted"/>
<reference evidence="2" key="2">
    <citation type="journal article" date="2014" name="ISME J.">
        <title>Microbial stratification in low pH oxic and suboxic macroscopic growths along an acid mine drainage.</title>
        <authorList>
            <person name="Mendez-Garcia C."/>
            <person name="Mesa V."/>
            <person name="Sprenger R.R."/>
            <person name="Richter M."/>
            <person name="Diez M.S."/>
            <person name="Solano J."/>
            <person name="Bargiela R."/>
            <person name="Golyshina O.V."/>
            <person name="Manteca A."/>
            <person name="Ramos J.L."/>
            <person name="Gallego J.R."/>
            <person name="Llorente I."/>
            <person name="Martins Dos Santos V.A."/>
            <person name="Jensen O.N."/>
            <person name="Pelaez A.I."/>
            <person name="Sanchez J."/>
            <person name="Ferrer M."/>
        </authorList>
    </citation>
    <scope>NUCLEOTIDE SEQUENCE</scope>
</reference>
<protein>
    <submittedName>
        <fullName evidence="2">Transposase, IS5 family</fullName>
    </submittedName>
</protein>
<dbReference type="EMBL" id="AUZY01003679">
    <property type="protein sequence ID" value="EQD67829.1"/>
    <property type="molecule type" value="Genomic_DNA"/>
</dbReference>
<organism evidence="2">
    <name type="scientific">mine drainage metagenome</name>
    <dbReference type="NCBI Taxonomy" id="410659"/>
    <lineage>
        <taxon>unclassified sequences</taxon>
        <taxon>metagenomes</taxon>
        <taxon>ecological metagenomes</taxon>
    </lineage>
</organism>